<name>A0A0L0H9R6_SPIPD</name>
<dbReference type="OMA" id="SYCDCAK"/>
<protein>
    <submittedName>
        <fullName evidence="4">Uncharacterized protein</fullName>
    </submittedName>
</protein>
<dbReference type="InterPro" id="IPR036322">
    <property type="entry name" value="WD40_repeat_dom_sf"/>
</dbReference>
<feature type="compositionally biased region" description="Basic residues" evidence="3">
    <location>
        <begin position="135"/>
        <end position="151"/>
    </location>
</feature>
<dbReference type="InterPro" id="IPR015943">
    <property type="entry name" value="WD40/YVTN_repeat-like_dom_sf"/>
</dbReference>
<dbReference type="Pfam" id="PF00400">
    <property type="entry name" value="WD40"/>
    <property type="match status" value="1"/>
</dbReference>
<keyword evidence="1" id="KW-0853">WD repeat</keyword>
<dbReference type="PANTHER" id="PTHR19848:SF8">
    <property type="entry name" value="F-BOX AND WD REPEAT DOMAIN CONTAINING 7"/>
    <property type="match status" value="1"/>
</dbReference>
<dbReference type="eggNOG" id="ENOG502QTZJ">
    <property type="taxonomic scope" value="Eukaryota"/>
</dbReference>
<dbReference type="PANTHER" id="PTHR19848">
    <property type="entry name" value="WD40 REPEAT PROTEIN"/>
    <property type="match status" value="1"/>
</dbReference>
<dbReference type="STRING" id="645134.A0A0L0H9R6"/>
<proteinExistence type="predicted"/>
<sequence>MVQENSTDPIDMGQEKTSEAMQVGPLVSPTKHISKKTFTDANVQTDPVRIISPGEPGYTTTVPVKPPTSSILKPIQQARPKPEWTDDDSEDLIVDVEGEDSDASTRKKKKVKGKAKTVKKAKGKGTGEEDEETAKKRKPTTTSKKPVKAKSKLPPIDPTELLDLSTTYPDTYWTHLPTTTSMIDTVNETTPLTLVKQADMRDAGHITGMVLSPDGSMLATFCTMGLAKIWDLETYRVIQTLQDTSEPNIDEFYVGRFTPTMTRLVVGGKLKDPKKWSDEDEDNHILPCPLKVFDLISGNVVERLEGHEEEILCCKSVEFRGERYYVTTSQDGYIIKWKVDQDWSRLQEYKRMEDGKTCMAFNVSFLPNTGNKYFVAACDGGICLFDFENAVKLQTFENLYTCYCDCTKVVECLEYPEPPRTWQTVLEDGEPMFTYLLSRGVEEVDTVDGGDVPINTEPNTVRLHKLVYPTRRGGVFSLEEVKRFQHEEYRSNSWLTKISSNGRYVLAPTYDGAVVVFSLASGQVTAVLRDHEGVEVRDCVWGWRWGQVFTCGDDGTVKVYVQDRDTMDES</sequence>
<dbReference type="SMART" id="SM00320">
    <property type="entry name" value="WD40"/>
    <property type="match status" value="4"/>
</dbReference>
<evidence type="ECO:0000256" key="3">
    <source>
        <dbReference type="SAM" id="MobiDB-lite"/>
    </source>
</evidence>
<dbReference type="OrthoDB" id="5588835at2759"/>
<dbReference type="EMBL" id="KQ257462">
    <property type="protein sequence ID" value="KNC97756.1"/>
    <property type="molecule type" value="Genomic_DNA"/>
</dbReference>
<organism evidence="4 5">
    <name type="scientific">Spizellomyces punctatus (strain DAOM BR117)</name>
    <dbReference type="NCBI Taxonomy" id="645134"/>
    <lineage>
        <taxon>Eukaryota</taxon>
        <taxon>Fungi</taxon>
        <taxon>Fungi incertae sedis</taxon>
        <taxon>Chytridiomycota</taxon>
        <taxon>Chytridiomycota incertae sedis</taxon>
        <taxon>Chytridiomycetes</taxon>
        <taxon>Spizellomycetales</taxon>
        <taxon>Spizellomycetaceae</taxon>
        <taxon>Spizellomyces</taxon>
    </lineage>
</organism>
<dbReference type="GeneID" id="27690038"/>
<feature type="region of interest" description="Disordered" evidence="3">
    <location>
        <begin position="1"/>
        <end position="154"/>
    </location>
</feature>
<keyword evidence="2" id="KW-0677">Repeat</keyword>
<dbReference type="Gene3D" id="2.130.10.10">
    <property type="entry name" value="YVTN repeat-like/Quinoprotein amine dehydrogenase"/>
    <property type="match status" value="2"/>
</dbReference>
<evidence type="ECO:0000256" key="2">
    <source>
        <dbReference type="ARBA" id="ARBA00022737"/>
    </source>
</evidence>
<dbReference type="RefSeq" id="XP_016605796.1">
    <property type="nucleotide sequence ID" value="XM_016754956.1"/>
</dbReference>
<dbReference type="AlphaFoldDB" id="A0A0L0H9R6"/>
<evidence type="ECO:0000256" key="1">
    <source>
        <dbReference type="ARBA" id="ARBA00022574"/>
    </source>
</evidence>
<reference evidence="4 5" key="1">
    <citation type="submission" date="2009-08" db="EMBL/GenBank/DDBJ databases">
        <title>The Genome Sequence of Spizellomyces punctatus strain DAOM BR117.</title>
        <authorList>
            <consortium name="The Broad Institute Genome Sequencing Platform"/>
            <person name="Russ C."/>
            <person name="Cuomo C."/>
            <person name="Shea T."/>
            <person name="Young S.K."/>
            <person name="Zeng Q."/>
            <person name="Koehrsen M."/>
            <person name="Haas B."/>
            <person name="Borodovsky M."/>
            <person name="Guigo R."/>
            <person name="Alvarado L."/>
            <person name="Berlin A."/>
            <person name="Bochicchio J."/>
            <person name="Borenstein D."/>
            <person name="Chapman S."/>
            <person name="Chen Z."/>
            <person name="Engels R."/>
            <person name="Freedman E."/>
            <person name="Gellesch M."/>
            <person name="Goldberg J."/>
            <person name="Griggs A."/>
            <person name="Gujja S."/>
            <person name="Heiman D."/>
            <person name="Hepburn T."/>
            <person name="Howarth C."/>
            <person name="Jen D."/>
            <person name="Larson L."/>
            <person name="Lewis B."/>
            <person name="Mehta T."/>
            <person name="Park D."/>
            <person name="Pearson M."/>
            <person name="Roberts A."/>
            <person name="Saif S."/>
            <person name="Shenoy N."/>
            <person name="Sisk P."/>
            <person name="Stolte C."/>
            <person name="Sykes S."/>
            <person name="Thomson T."/>
            <person name="Walk T."/>
            <person name="White J."/>
            <person name="Yandava C."/>
            <person name="Burger G."/>
            <person name="Gray M.W."/>
            <person name="Holland P.W.H."/>
            <person name="King N."/>
            <person name="Lang F.B.F."/>
            <person name="Roger A.J."/>
            <person name="Ruiz-Trillo I."/>
            <person name="Lander E."/>
            <person name="Nusbaum C."/>
        </authorList>
    </citation>
    <scope>NUCLEOTIDE SEQUENCE [LARGE SCALE GENOMIC DNA]</scope>
    <source>
        <strain evidence="4 5">DAOM BR117</strain>
    </source>
</reference>
<dbReference type="InterPro" id="IPR001680">
    <property type="entry name" value="WD40_rpt"/>
</dbReference>
<feature type="compositionally biased region" description="Acidic residues" evidence="3">
    <location>
        <begin position="85"/>
        <end position="102"/>
    </location>
</feature>
<feature type="compositionally biased region" description="Basic residues" evidence="3">
    <location>
        <begin position="106"/>
        <end position="123"/>
    </location>
</feature>
<accession>A0A0L0H9R6</accession>
<dbReference type="InParanoid" id="A0A0L0H9R6"/>
<evidence type="ECO:0000313" key="5">
    <source>
        <dbReference type="Proteomes" id="UP000053201"/>
    </source>
</evidence>
<gene>
    <name evidence="4" type="ORF">SPPG_06757</name>
</gene>
<dbReference type="SUPFAM" id="SSF50978">
    <property type="entry name" value="WD40 repeat-like"/>
    <property type="match status" value="1"/>
</dbReference>
<dbReference type="VEuPathDB" id="FungiDB:SPPG_06757"/>
<keyword evidence="5" id="KW-1185">Reference proteome</keyword>
<dbReference type="Proteomes" id="UP000053201">
    <property type="component" value="Unassembled WGS sequence"/>
</dbReference>
<evidence type="ECO:0000313" key="4">
    <source>
        <dbReference type="EMBL" id="KNC97756.1"/>
    </source>
</evidence>